<dbReference type="AlphaFoldDB" id="A0AAD7RIB3"/>
<proteinExistence type="predicted"/>
<gene>
    <name evidence="2" type="ORF">AAFF_G00204630</name>
</gene>
<evidence type="ECO:0000256" key="1">
    <source>
        <dbReference type="SAM" id="MobiDB-lite"/>
    </source>
</evidence>
<evidence type="ECO:0000313" key="2">
    <source>
        <dbReference type="EMBL" id="KAJ8384442.1"/>
    </source>
</evidence>
<evidence type="ECO:0000313" key="3">
    <source>
        <dbReference type="Proteomes" id="UP001221898"/>
    </source>
</evidence>
<reference evidence="2" key="1">
    <citation type="journal article" date="2023" name="Science">
        <title>Genome structures resolve the early diversification of teleost fishes.</title>
        <authorList>
            <person name="Parey E."/>
            <person name="Louis A."/>
            <person name="Montfort J."/>
            <person name="Bouchez O."/>
            <person name="Roques C."/>
            <person name="Iampietro C."/>
            <person name="Lluch J."/>
            <person name="Castinel A."/>
            <person name="Donnadieu C."/>
            <person name="Desvignes T."/>
            <person name="Floi Bucao C."/>
            <person name="Jouanno E."/>
            <person name="Wen M."/>
            <person name="Mejri S."/>
            <person name="Dirks R."/>
            <person name="Jansen H."/>
            <person name="Henkel C."/>
            <person name="Chen W.J."/>
            <person name="Zahm M."/>
            <person name="Cabau C."/>
            <person name="Klopp C."/>
            <person name="Thompson A.W."/>
            <person name="Robinson-Rechavi M."/>
            <person name="Braasch I."/>
            <person name="Lecointre G."/>
            <person name="Bobe J."/>
            <person name="Postlethwait J.H."/>
            <person name="Berthelot C."/>
            <person name="Roest Crollius H."/>
            <person name="Guiguen Y."/>
        </authorList>
    </citation>
    <scope>NUCLEOTIDE SEQUENCE</scope>
    <source>
        <strain evidence="2">NC1722</strain>
    </source>
</reference>
<protein>
    <submittedName>
        <fullName evidence="2">Uncharacterized protein</fullName>
    </submittedName>
</protein>
<dbReference type="EMBL" id="JAINUG010000271">
    <property type="protein sequence ID" value="KAJ8384442.1"/>
    <property type="molecule type" value="Genomic_DNA"/>
</dbReference>
<keyword evidence="3" id="KW-1185">Reference proteome</keyword>
<dbReference type="Proteomes" id="UP001221898">
    <property type="component" value="Unassembled WGS sequence"/>
</dbReference>
<organism evidence="2 3">
    <name type="scientific">Aldrovandia affinis</name>
    <dbReference type="NCBI Taxonomy" id="143900"/>
    <lineage>
        <taxon>Eukaryota</taxon>
        <taxon>Metazoa</taxon>
        <taxon>Chordata</taxon>
        <taxon>Craniata</taxon>
        <taxon>Vertebrata</taxon>
        <taxon>Euteleostomi</taxon>
        <taxon>Actinopterygii</taxon>
        <taxon>Neopterygii</taxon>
        <taxon>Teleostei</taxon>
        <taxon>Notacanthiformes</taxon>
        <taxon>Halosauridae</taxon>
        <taxon>Aldrovandia</taxon>
    </lineage>
</organism>
<comment type="caution">
    <text evidence="2">The sequence shown here is derived from an EMBL/GenBank/DDBJ whole genome shotgun (WGS) entry which is preliminary data.</text>
</comment>
<name>A0AAD7RIB3_9TELE</name>
<sequence>MDPNLKKERDKRERECELRQQRRKQGKGVKRSPPRGSEAEKREQTQDTLQGFSLCAGPAPSCPHTLSTPRAPGQSPRADVLADDARTLERKAYK</sequence>
<accession>A0AAD7RIB3</accession>
<feature type="compositionally biased region" description="Basic and acidic residues" evidence="1">
    <location>
        <begin position="83"/>
        <end position="94"/>
    </location>
</feature>
<feature type="compositionally biased region" description="Basic residues" evidence="1">
    <location>
        <begin position="21"/>
        <end position="33"/>
    </location>
</feature>
<feature type="compositionally biased region" description="Basic and acidic residues" evidence="1">
    <location>
        <begin position="1"/>
        <end position="20"/>
    </location>
</feature>
<feature type="region of interest" description="Disordered" evidence="1">
    <location>
        <begin position="1"/>
        <end position="94"/>
    </location>
</feature>